<gene>
    <name evidence="3" type="primary">tssE</name>
    <name evidence="6" type="ORF">F126LOC_004810</name>
    <name evidence="3" type="ORF">H4F45_18660</name>
    <name evidence="4" type="ORF">H4F48_21685</name>
    <name evidence="2" type="ORF">KU74_21055</name>
    <name evidence="5" type="ORF">SOV92_18185</name>
</gene>
<dbReference type="EMBL" id="CP065031">
    <property type="protein sequence ID" value="QPK25139.1"/>
    <property type="molecule type" value="Genomic_DNA"/>
</dbReference>
<sequence length="143" mass="16345">MPSLSAWERGNAASLFDRIRGEERRSSPETEVEALIESVKRQLDNVLNTRPGNCRSAPELGVIDFNDATQGGADIRGKIREAIRQCICRFEPRIVHVDVDTSDYLSNPMEMSFQVTARVRLEDLEQVASFNIHMDSHRHYRMI</sequence>
<reference evidence="2 7" key="1">
    <citation type="submission" date="2014-08" db="EMBL/GenBank/DDBJ databases">
        <title>Genome sequences of NCPPB Pectobacterium isolates.</title>
        <authorList>
            <person name="Glover R.H."/>
            <person name="Sapp M."/>
            <person name="Elphinstone J."/>
        </authorList>
    </citation>
    <scope>NUCLEOTIDE SEQUENCE [LARGE SCALE GENOMIC DNA]</scope>
    <source>
        <strain evidence="2 7">LMG 21372</strain>
    </source>
</reference>
<evidence type="ECO:0000313" key="6">
    <source>
        <dbReference type="EMBL" id="QPK25139.1"/>
    </source>
</evidence>
<dbReference type="EMBL" id="JQOD01000011">
    <property type="protein sequence ID" value="KGA31459.1"/>
    <property type="molecule type" value="Genomic_DNA"/>
</dbReference>
<dbReference type="Pfam" id="PF04965">
    <property type="entry name" value="GPW_gp25"/>
    <property type="match status" value="1"/>
</dbReference>
<evidence type="ECO:0000313" key="8">
    <source>
        <dbReference type="Proteomes" id="UP000269351"/>
    </source>
</evidence>
<dbReference type="InterPro" id="IPR017737">
    <property type="entry name" value="TssE1-like"/>
</dbReference>
<dbReference type="Proteomes" id="UP001269968">
    <property type="component" value="Unassembled WGS sequence"/>
</dbReference>
<dbReference type="STRING" id="180957.B5S52_05475"/>
<dbReference type="Proteomes" id="UP000269351">
    <property type="component" value="Chromosome"/>
</dbReference>
<proteinExistence type="predicted"/>
<protein>
    <submittedName>
        <fullName evidence="2">Lysozyme</fullName>
    </submittedName>
    <submittedName>
        <fullName evidence="3">Type VI secretion system baseplate subunit TssE</fullName>
    </submittedName>
</protein>
<feature type="domain" description="IraD/Gp25-like" evidence="1">
    <location>
        <begin position="35"/>
        <end position="122"/>
    </location>
</feature>
<dbReference type="KEGG" id="pbra:B5S52_05475"/>
<dbReference type="PANTHER" id="PTHR38595">
    <property type="entry name" value="CYTOPLASMIC PROTEIN-RELATED"/>
    <property type="match status" value="1"/>
</dbReference>
<dbReference type="EMBL" id="JACGET010000032">
    <property type="protein sequence ID" value="MBN3108676.1"/>
    <property type="molecule type" value="Genomic_DNA"/>
</dbReference>
<reference evidence="3 9" key="2">
    <citation type="submission" date="2020-07" db="EMBL/GenBank/DDBJ databases">
        <title>A pangenomic view of the genus Pectobacterium provides insights into genome organization, phylogeny, and virulence.</title>
        <authorList>
            <person name="Jonkheer E."/>
            <person name="Brankovics B."/>
            <person name="Houwers I."/>
            <person name="Van Der Wolf J."/>
            <person name="Bonants P."/>
            <person name="Vreeburg R."/>
            <person name="Bollema R."/>
            <person name="De Haan J."/>
            <person name="Berke L."/>
            <person name="De Ridder D."/>
            <person name="Smit S."/>
            <person name="Van Der Lee T.A.J."/>
        </authorList>
    </citation>
    <scope>NUCLEOTIDE SEQUENCE</scope>
    <source>
        <strain evidence="4 9">NAK:384</strain>
        <strain evidence="3">NAK:433</strain>
    </source>
</reference>
<keyword evidence="9" id="KW-1185">Reference proteome</keyword>
<evidence type="ECO:0000313" key="5">
    <source>
        <dbReference type="EMBL" id="MDY4379728.1"/>
    </source>
</evidence>
<dbReference type="AlphaFoldDB" id="A0A086EV59"/>
<dbReference type="Gene3D" id="3.10.450.40">
    <property type="match status" value="1"/>
</dbReference>
<dbReference type="OrthoDB" id="119583at2"/>
<dbReference type="GeneID" id="57243312"/>
<evidence type="ECO:0000313" key="4">
    <source>
        <dbReference type="EMBL" id="MBN3108676.1"/>
    </source>
</evidence>
<dbReference type="PATRIC" id="fig|180957.22.peg.1711"/>
<evidence type="ECO:0000313" key="9">
    <source>
        <dbReference type="Proteomes" id="UP000762586"/>
    </source>
</evidence>
<evidence type="ECO:0000313" key="2">
    <source>
        <dbReference type="EMBL" id="KGA31459.1"/>
    </source>
</evidence>
<dbReference type="EMBL" id="JAXHOZ010000074">
    <property type="protein sequence ID" value="MDY4379728.1"/>
    <property type="molecule type" value="Genomic_DNA"/>
</dbReference>
<evidence type="ECO:0000313" key="7">
    <source>
        <dbReference type="Proteomes" id="UP000029435"/>
    </source>
</evidence>
<evidence type="ECO:0000259" key="1">
    <source>
        <dbReference type="Pfam" id="PF04965"/>
    </source>
</evidence>
<dbReference type="EMBL" id="JACGEP010000053">
    <property type="protein sequence ID" value="MBN3053465.1"/>
    <property type="molecule type" value="Genomic_DNA"/>
</dbReference>
<dbReference type="Proteomes" id="UP000768524">
    <property type="component" value="Unassembled WGS sequence"/>
</dbReference>
<reference evidence="5" key="4">
    <citation type="submission" date="2023-11" db="EMBL/GenBank/DDBJ databases">
        <title>Comparative genomics revealed phylogeny of phytopathogenic Pectobacterium aroidearum based on whole-genome sequencing and function of putative horizontal acquire islands in P. aroidearum PccS1.</title>
        <authorList>
            <person name="Fan J."/>
            <person name="Yang L."/>
        </authorList>
    </citation>
    <scope>NUCLEOTIDE SEQUENCE</scope>
    <source>
        <strain evidence="5">NJAU140</strain>
    </source>
</reference>
<evidence type="ECO:0000313" key="3">
    <source>
        <dbReference type="EMBL" id="MBN3053465.1"/>
    </source>
</evidence>
<dbReference type="InterPro" id="IPR053176">
    <property type="entry name" value="T6SS_TssE1-like"/>
</dbReference>
<dbReference type="NCBIfam" id="TIGR03357">
    <property type="entry name" value="VI_zyme"/>
    <property type="match status" value="1"/>
</dbReference>
<dbReference type="Proteomes" id="UP000029435">
    <property type="component" value="Unassembled WGS sequence"/>
</dbReference>
<dbReference type="SUPFAM" id="SSF160719">
    <property type="entry name" value="gpW/gp25-like"/>
    <property type="match status" value="1"/>
</dbReference>
<dbReference type="PANTHER" id="PTHR38595:SF2">
    <property type="entry name" value="TYPE VI SECRETION SYSTEM BASEPLATE SUBUNIT TSSE"/>
    <property type="match status" value="1"/>
</dbReference>
<organism evidence="2 7">
    <name type="scientific">Pectobacterium brasiliense</name>
    <dbReference type="NCBI Taxonomy" id="180957"/>
    <lineage>
        <taxon>Bacteria</taxon>
        <taxon>Pseudomonadati</taxon>
        <taxon>Pseudomonadota</taxon>
        <taxon>Gammaproteobacteria</taxon>
        <taxon>Enterobacterales</taxon>
        <taxon>Pectobacteriaceae</taxon>
        <taxon>Pectobacterium</taxon>
    </lineage>
</organism>
<dbReference type="InterPro" id="IPR007048">
    <property type="entry name" value="IraD/Gp25-like"/>
</dbReference>
<reference evidence="6 8" key="3">
    <citation type="submission" date="2020-11" db="EMBL/GenBank/DDBJ databases">
        <title>Complete genome sequence of Pectobacterium brasiliense strain F126.</title>
        <authorList>
            <person name="Miroshnikov K."/>
            <person name="Vo T.N.H."/>
            <person name="Khodykina M.V."/>
            <person name="Kabanova A.P."/>
            <person name="Shneider M."/>
            <person name="Korzhenkov A."/>
            <person name="Toschakov S.V."/>
            <person name="Miroshnikov K.A."/>
            <person name="Ignatov A.N."/>
            <person name="Mikhailova Y.V."/>
            <person name="Shelenkov A."/>
            <person name="Yanushevich Y.G."/>
            <person name="Evseev P.V."/>
        </authorList>
    </citation>
    <scope>NUCLEOTIDE SEQUENCE [LARGE SCALE GENOMIC DNA]</scope>
    <source>
        <strain evidence="6 8">F126</strain>
    </source>
</reference>
<dbReference type="Proteomes" id="UP000762586">
    <property type="component" value="Unassembled WGS sequence"/>
</dbReference>
<dbReference type="RefSeq" id="WP_005972060.1">
    <property type="nucleotide sequence ID" value="NZ_BSWF01000012.1"/>
</dbReference>
<accession>A0A086EV59</accession>
<name>A0A086EV59_9GAMM</name>